<gene>
    <name evidence="2" type="ORF">HMPREF1541_06524</name>
</gene>
<evidence type="ECO:0000259" key="1">
    <source>
        <dbReference type="Pfam" id="PF00561"/>
    </source>
</evidence>
<dbReference type="InParanoid" id="W2RS04"/>
<name>W2RS04_CYPE1</name>
<dbReference type="PRINTS" id="PR00111">
    <property type="entry name" value="ABHYDROLASE"/>
</dbReference>
<evidence type="ECO:0000313" key="3">
    <source>
        <dbReference type="Proteomes" id="UP000030752"/>
    </source>
</evidence>
<dbReference type="EMBL" id="KB822722">
    <property type="protein sequence ID" value="ETN38489.1"/>
    <property type="molecule type" value="Genomic_DNA"/>
</dbReference>
<dbReference type="eggNOG" id="KOG4178">
    <property type="taxonomic scope" value="Eukaryota"/>
</dbReference>
<dbReference type="AlphaFoldDB" id="W2RS04"/>
<dbReference type="Pfam" id="PF00561">
    <property type="entry name" value="Abhydrolase_1"/>
    <property type="match status" value="1"/>
</dbReference>
<accession>W2RS04</accession>
<sequence length="269" mass="29598">MASMEIDGILFNVLHEGDAANPLVVLCHALMSNMHMWDSTVAALHQAGFSTLRYDHVGHGETSEPPADQVGKLHFDDYCRHIHEMVERTTPGKSPFGFIGCSIGGVLALRYALMYPGALSKVVSCAAPGLTTLEGAEGIWGDRIAIFRNQGVDKLAEMTVARWFPEPCPPVIREVALKQNRSCTLAGYVTCAEAVLHYDYTSELGQIQDEDVMVLAGEKDTAIGPREILDDVATRIRGAKRVLMRDTGHIPPMHQAEEFERLVIPFLKQ</sequence>
<reference evidence="2 3" key="1">
    <citation type="submission" date="2013-03" db="EMBL/GenBank/DDBJ databases">
        <title>The Genome Sequence of Phialophora europaea CBS 101466.</title>
        <authorList>
            <consortium name="The Broad Institute Genomics Platform"/>
            <person name="Cuomo C."/>
            <person name="de Hoog S."/>
            <person name="Gorbushina A."/>
            <person name="Walker B."/>
            <person name="Young S.K."/>
            <person name="Zeng Q."/>
            <person name="Gargeya S."/>
            <person name="Fitzgerald M."/>
            <person name="Haas B."/>
            <person name="Abouelleil A."/>
            <person name="Allen A.W."/>
            <person name="Alvarado L."/>
            <person name="Arachchi H.M."/>
            <person name="Berlin A.M."/>
            <person name="Chapman S.B."/>
            <person name="Gainer-Dewar J."/>
            <person name="Goldberg J."/>
            <person name="Griggs A."/>
            <person name="Gujja S."/>
            <person name="Hansen M."/>
            <person name="Howarth C."/>
            <person name="Imamovic A."/>
            <person name="Ireland A."/>
            <person name="Larimer J."/>
            <person name="McCowan C."/>
            <person name="Murphy C."/>
            <person name="Pearson M."/>
            <person name="Poon T.W."/>
            <person name="Priest M."/>
            <person name="Roberts A."/>
            <person name="Saif S."/>
            <person name="Shea T."/>
            <person name="Sisk P."/>
            <person name="Sykes S."/>
            <person name="Wortman J."/>
            <person name="Nusbaum C."/>
            <person name="Birren B."/>
        </authorList>
    </citation>
    <scope>NUCLEOTIDE SEQUENCE [LARGE SCALE GENOMIC DNA]</scope>
    <source>
        <strain evidence="2 3">CBS 101466</strain>
    </source>
</reference>
<dbReference type="SUPFAM" id="SSF53474">
    <property type="entry name" value="alpha/beta-Hydrolases"/>
    <property type="match status" value="1"/>
</dbReference>
<protein>
    <recommendedName>
        <fullName evidence="1">AB hydrolase-1 domain-containing protein</fullName>
    </recommendedName>
</protein>
<dbReference type="GeneID" id="19973863"/>
<dbReference type="InterPro" id="IPR050266">
    <property type="entry name" value="AB_hydrolase_sf"/>
</dbReference>
<organism evidence="2 3">
    <name type="scientific">Cyphellophora europaea (strain CBS 101466)</name>
    <name type="common">Phialophora europaea</name>
    <dbReference type="NCBI Taxonomy" id="1220924"/>
    <lineage>
        <taxon>Eukaryota</taxon>
        <taxon>Fungi</taxon>
        <taxon>Dikarya</taxon>
        <taxon>Ascomycota</taxon>
        <taxon>Pezizomycotina</taxon>
        <taxon>Eurotiomycetes</taxon>
        <taxon>Chaetothyriomycetidae</taxon>
        <taxon>Chaetothyriales</taxon>
        <taxon>Cyphellophoraceae</taxon>
        <taxon>Cyphellophora</taxon>
    </lineage>
</organism>
<dbReference type="PANTHER" id="PTHR43798">
    <property type="entry name" value="MONOACYLGLYCEROL LIPASE"/>
    <property type="match status" value="1"/>
</dbReference>
<proteinExistence type="predicted"/>
<dbReference type="InterPro" id="IPR000073">
    <property type="entry name" value="AB_hydrolase_1"/>
</dbReference>
<dbReference type="Proteomes" id="UP000030752">
    <property type="component" value="Unassembled WGS sequence"/>
</dbReference>
<dbReference type="Gene3D" id="3.40.50.1820">
    <property type="entry name" value="alpha/beta hydrolase"/>
    <property type="match status" value="1"/>
</dbReference>
<dbReference type="InterPro" id="IPR029058">
    <property type="entry name" value="AB_hydrolase_fold"/>
</dbReference>
<dbReference type="VEuPathDB" id="FungiDB:HMPREF1541_06524"/>
<evidence type="ECO:0000313" key="2">
    <source>
        <dbReference type="EMBL" id="ETN38489.1"/>
    </source>
</evidence>
<dbReference type="OrthoDB" id="190201at2759"/>
<dbReference type="HOGENOM" id="CLU_020336_50_3_1"/>
<feature type="domain" description="AB hydrolase-1" evidence="1">
    <location>
        <begin position="22"/>
        <end position="129"/>
    </location>
</feature>
<dbReference type="RefSeq" id="XP_008719078.1">
    <property type="nucleotide sequence ID" value="XM_008720856.1"/>
</dbReference>
<dbReference type="STRING" id="1220924.W2RS04"/>
<keyword evidence="3" id="KW-1185">Reference proteome</keyword>